<evidence type="ECO:0000313" key="12">
    <source>
        <dbReference type="EMBL" id="RKO85134.1"/>
    </source>
</evidence>
<dbReference type="InterPro" id="IPR015424">
    <property type="entry name" value="PyrdxlP-dep_Trfase"/>
</dbReference>
<dbReference type="Gene3D" id="3.90.1150.10">
    <property type="entry name" value="Aspartate Aminotransferase, domain 1"/>
    <property type="match status" value="1"/>
</dbReference>
<keyword evidence="10" id="KW-0012">Acyltransferase</keyword>
<comment type="similarity">
    <text evidence="4">Belongs to the class-II pyridoxal-phosphate-dependent aminotransferase family.</text>
</comment>
<dbReference type="EMBL" id="KZ999383">
    <property type="protein sequence ID" value="RKO85134.1"/>
    <property type="molecule type" value="Genomic_DNA"/>
</dbReference>
<dbReference type="InterPro" id="IPR015422">
    <property type="entry name" value="PyrdxlP-dep_Trfase_small"/>
</dbReference>
<dbReference type="Proteomes" id="UP000269721">
    <property type="component" value="Unassembled WGS sequence"/>
</dbReference>
<evidence type="ECO:0000256" key="5">
    <source>
        <dbReference type="ARBA" id="ARBA00013220"/>
    </source>
</evidence>
<organism evidence="12 13">
    <name type="scientific">Blyttiomyces helicus</name>
    <dbReference type="NCBI Taxonomy" id="388810"/>
    <lineage>
        <taxon>Eukaryota</taxon>
        <taxon>Fungi</taxon>
        <taxon>Fungi incertae sedis</taxon>
        <taxon>Chytridiomycota</taxon>
        <taxon>Chytridiomycota incertae sedis</taxon>
        <taxon>Chytridiomycetes</taxon>
        <taxon>Chytridiomycetes incertae sedis</taxon>
        <taxon>Blyttiomyces</taxon>
    </lineage>
</organism>
<keyword evidence="8" id="KW-0746">Sphingolipid metabolism</keyword>
<dbReference type="Gene3D" id="3.40.640.10">
    <property type="entry name" value="Type I PLP-dependent aspartate aminotransferase-like (Major domain)"/>
    <property type="match status" value="1"/>
</dbReference>
<name>A0A4P9VZD7_9FUNG</name>
<comment type="pathway">
    <text evidence="2">Lipid metabolism; sphingolipid metabolism.</text>
</comment>
<dbReference type="Pfam" id="PF00155">
    <property type="entry name" value="Aminotran_1_2"/>
    <property type="match status" value="1"/>
</dbReference>
<evidence type="ECO:0000256" key="1">
    <source>
        <dbReference type="ARBA" id="ARBA00001933"/>
    </source>
</evidence>
<comment type="cofactor">
    <cofactor evidence="1">
        <name>pyridoxal 5'-phosphate</name>
        <dbReference type="ChEBI" id="CHEBI:597326"/>
    </cofactor>
</comment>
<evidence type="ECO:0000256" key="4">
    <source>
        <dbReference type="ARBA" id="ARBA00008392"/>
    </source>
</evidence>
<dbReference type="GO" id="GO:0046513">
    <property type="term" value="P:ceramide biosynthetic process"/>
    <property type="evidence" value="ECO:0007669"/>
    <property type="project" value="TreeGrafter"/>
</dbReference>
<dbReference type="SUPFAM" id="SSF53383">
    <property type="entry name" value="PLP-dependent transferases"/>
    <property type="match status" value="1"/>
</dbReference>
<evidence type="ECO:0000256" key="8">
    <source>
        <dbReference type="ARBA" id="ARBA00022919"/>
    </source>
</evidence>
<evidence type="ECO:0000256" key="6">
    <source>
        <dbReference type="ARBA" id="ARBA00022679"/>
    </source>
</evidence>
<comment type="pathway">
    <text evidence="3">Sphingolipid metabolism.</text>
</comment>
<evidence type="ECO:0000256" key="9">
    <source>
        <dbReference type="ARBA" id="ARBA00023098"/>
    </source>
</evidence>
<evidence type="ECO:0000256" key="2">
    <source>
        <dbReference type="ARBA" id="ARBA00004760"/>
    </source>
</evidence>
<dbReference type="GO" id="GO:0046512">
    <property type="term" value="P:sphingosine biosynthetic process"/>
    <property type="evidence" value="ECO:0007669"/>
    <property type="project" value="TreeGrafter"/>
</dbReference>
<proteinExistence type="inferred from homology"/>
<dbReference type="InterPro" id="IPR004839">
    <property type="entry name" value="Aminotransferase_I/II_large"/>
</dbReference>
<dbReference type="OrthoDB" id="3168162at2759"/>
<accession>A0A4P9VZD7</accession>
<dbReference type="GO" id="GO:0004758">
    <property type="term" value="F:serine C-palmitoyltransferase activity"/>
    <property type="evidence" value="ECO:0007669"/>
    <property type="project" value="TreeGrafter"/>
</dbReference>
<keyword evidence="13" id="KW-1185">Reference proteome</keyword>
<dbReference type="EC" id="2.3.1.50" evidence="5"/>
<protein>
    <recommendedName>
        <fullName evidence="5">serine C-palmitoyltransferase</fullName>
        <ecNumber evidence="5">2.3.1.50</ecNumber>
    </recommendedName>
</protein>
<gene>
    <name evidence="12" type="ORF">BDK51DRAFT_18258</name>
</gene>
<keyword evidence="9" id="KW-0443">Lipid metabolism</keyword>
<dbReference type="GO" id="GO:0016020">
    <property type="term" value="C:membrane"/>
    <property type="evidence" value="ECO:0007669"/>
    <property type="project" value="GOC"/>
</dbReference>
<reference evidence="13" key="1">
    <citation type="journal article" date="2018" name="Nat. Microbiol.">
        <title>Leveraging single-cell genomics to expand the fungal tree of life.</title>
        <authorList>
            <person name="Ahrendt S.R."/>
            <person name="Quandt C.A."/>
            <person name="Ciobanu D."/>
            <person name="Clum A."/>
            <person name="Salamov A."/>
            <person name="Andreopoulos B."/>
            <person name="Cheng J.F."/>
            <person name="Woyke T."/>
            <person name="Pelin A."/>
            <person name="Henrissat B."/>
            <person name="Reynolds N.K."/>
            <person name="Benny G.L."/>
            <person name="Smith M.E."/>
            <person name="James T.Y."/>
            <person name="Grigoriev I.V."/>
        </authorList>
    </citation>
    <scope>NUCLEOTIDE SEQUENCE [LARGE SCALE GENOMIC DNA]</scope>
</reference>
<sequence length="504" mass="54951">MADSITDPLLLALNATLTIASRAVSAVPGSSIAIKYIKASHQNDPYRTLLEAALVAFMVWYYVGTKHKPGSSDVKLTEKEIQELIDEWEPEPLVQPLTDFQQSELEKLPVIIGSVGGKPKFADGKERLNLASYNFLGLMNQEFVKEKAVEALRTYGVGTCGPRGFYGTIDVHMQLEEQIAKFIGSPAAVLYSQGFSTIASVIPAFAKRGDILVADDGVGFAIQKGLQISRSRVKYFKHNDMEDLERVLESLRVESLKAKQSPARRFIVTEGLFANSGDICPLPKLLEMRNKYKFRLILDESFSIGVLGKRGAGVTDHFGVPATNVDMIVGSIANAFGSAGGFCCGSEEVVELQRLGGQAYCFSASLPAMLTVAAAEAIRALQADTEVLTQLRENIDVLRDVLLRSGAGLPVIFDGAPQAPFVHVRLATPLADREEEERALQEVVDEAARNGVLLTRAKYVWSEELNPPRPSIRITVSAALSKKETEKAATVVKEAIKKVLKARK</sequence>
<keyword evidence="7" id="KW-0663">Pyridoxal phosphate</keyword>
<dbReference type="AlphaFoldDB" id="A0A4P9VZD7"/>
<dbReference type="InterPro" id="IPR050087">
    <property type="entry name" value="AON_synthase_class-II"/>
</dbReference>
<evidence type="ECO:0000256" key="10">
    <source>
        <dbReference type="ARBA" id="ARBA00023315"/>
    </source>
</evidence>
<evidence type="ECO:0000256" key="7">
    <source>
        <dbReference type="ARBA" id="ARBA00022898"/>
    </source>
</evidence>
<evidence type="ECO:0000259" key="11">
    <source>
        <dbReference type="Pfam" id="PF00155"/>
    </source>
</evidence>
<feature type="domain" description="Aminotransferase class I/classII large" evidence="11">
    <location>
        <begin position="128"/>
        <end position="490"/>
    </location>
</feature>
<evidence type="ECO:0000256" key="3">
    <source>
        <dbReference type="ARBA" id="ARBA00004991"/>
    </source>
</evidence>
<dbReference type="InterPro" id="IPR015421">
    <property type="entry name" value="PyrdxlP-dep_Trfase_major"/>
</dbReference>
<evidence type="ECO:0000313" key="13">
    <source>
        <dbReference type="Proteomes" id="UP000269721"/>
    </source>
</evidence>
<dbReference type="PANTHER" id="PTHR13693:SF2">
    <property type="entry name" value="SERINE PALMITOYLTRANSFERASE 1"/>
    <property type="match status" value="1"/>
</dbReference>
<dbReference type="GO" id="GO:0030170">
    <property type="term" value="F:pyridoxal phosphate binding"/>
    <property type="evidence" value="ECO:0007669"/>
    <property type="project" value="InterPro"/>
</dbReference>
<keyword evidence="6 12" id="KW-0808">Transferase</keyword>
<dbReference type="PANTHER" id="PTHR13693">
    <property type="entry name" value="CLASS II AMINOTRANSFERASE/8-AMINO-7-OXONONANOATE SYNTHASE"/>
    <property type="match status" value="1"/>
</dbReference>
<dbReference type="GO" id="GO:0005783">
    <property type="term" value="C:endoplasmic reticulum"/>
    <property type="evidence" value="ECO:0007669"/>
    <property type="project" value="TreeGrafter"/>
</dbReference>